<evidence type="ECO:0000313" key="3">
    <source>
        <dbReference type="EMBL" id="OHA48715.1"/>
    </source>
</evidence>
<organism evidence="3 4">
    <name type="scientific">Candidatus Terrybacteria bacterium RIFCSPHIGHO2_01_FULL_48_17</name>
    <dbReference type="NCBI Taxonomy" id="1802362"/>
    <lineage>
        <taxon>Bacteria</taxon>
        <taxon>Candidatus Terryibacteriota</taxon>
    </lineage>
</organism>
<dbReference type="SUPFAM" id="SSF52540">
    <property type="entry name" value="P-loop containing nucleoside triphosphate hydrolases"/>
    <property type="match status" value="1"/>
</dbReference>
<feature type="domain" description="TraG P-loop" evidence="2">
    <location>
        <begin position="239"/>
        <end position="543"/>
    </location>
</feature>
<dbReference type="EMBL" id="MHSS01000004">
    <property type="protein sequence ID" value="OHA48715.1"/>
    <property type="molecule type" value="Genomic_DNA"/>
</dbReference>
<reference evidence="3 4" key="1">
    <citation type="journal article" date="2016" name="Nat. Commun.">
        <title>Thousands of microbial genomes shed light on interconnected biogeochemical processes in an aquifer system.</title>
        <authorList>
            <person name="Anantharaman K."/>
            <person name="Brown C.T."/>
            <person name="Hug L.A."/>
            <person name="Sharon I."/>
            <person name="Castelle C.J."/>
            <person name="Probst A.J."/>
            <person name="Thomas B.C."/>
            <person name="Singh A."/>
            <person name="Wilkins M.J."/>
            <person name="Karaoz U."/>
            <person name="Brodie E.L."/>
            <person name="Williams K.H."/>
            <person name="Hubbard S.S."/>
            <person name="Banfield J.F."/>
        </authorList>
    </citation>
    <scope>NUCLEOTIDE SEQUENCE [LARGE SCALE GENOMIC DNA]</scope>
</reference>
<evidence type="ECO:0000256" key="1">
    <source>
        <dbReference type="SAM" id="Coils"/>
    </source>
</evidence>
<dbReference type="Gene3D" id="1.10.8.730">
    <property type="match status" value="1"/>
</dbReference>
<dbReference type="InterPro" id="IPR027417">
    <property type="entry name" value="P-loop_NTPase"/>
</dbReference>
<dbReference type="PANTHER" id="PTHR30121:SF6">
    <property type="entry name" value="SLR6007 PROTEIN"/>
    <property type="match status" value="1"/>
</dbReference>
<dbReference type="PANTHER" id="PTHR30121">
    <property type="entry name" value="UNCHARACTERIZED PROTEIN YJGR-RELATED"/>
    <property type="match status" value="1"/>
</dbReference>
<dbReference type="NCBIfam" id="NF045971">
    <property type="entry name" value="conju_CD1110"/>
    <property type="match status" value="1"/>
</dbReference>
<dbReference type="Gene3D" id="3.40.50.300">
    <property type="entry name" value="P-loop containing nucleotide triphosphate hydrolases"/>
    <property type="match status" value="1"/>
</dbReference>
<accession>A0A1G2PK36</accession>
<evidence type="ECO:0000313" key="4">
    <source>
        <dbReference type="Proteomes" id="UP000177629"/>
    </source>
</evidence>
<comment type="caution">
    <text evidence="3">The sequence shown here is derived from an EMBL/GenBank/DDBJ whole genome shotgun (WGS) entry which is preliminary data.</text>
</comment>
<gene>
    <name evidence="3" type="ORF">A2806_01150</name>
</gene>
<sequence>MNPPKAQLSPEELFERGVATLKDLLAPSALEFSQNTIKIGERYTRILFAFSYPRYLTTNWLSPIINLDQTIDVTMFVQPVETAEMLKKMEKKVAEVESQMMEREEKGRVRDPMLETAYKDLEDLRDKLQQARDRMFQFSLYITIWGRSEEELASIENTIRSQLEGRLVYMKPAIFQQEEALKSVLPYADNWLKISTNLDAETIATAFPFISLDLTMNHGVLYGINRHNNSLVIFDRFSLPNANSVMFGISGGGKSYAAKLEVLRALMFGTDVIVVDPENEYEHLARAAGGTFAHISLTAKQHINPFDLPPITEDESPKEIFRSHLLEVVGLLKVMLGKNITPDEEAIVDRAVTETYASRNITSESDFSIITAPLFSDFLSVLGDLEGGRVLAQRLEKFTKGAYAGFLDQPTNVDINRRFIVFSIRDLEEELRPIAMYIILHFIWNRIRASLKKRLLVIDEAWWLMQKEDGAAFLFSIAKRARKYFLGIATITQDVADFMGSPYGQPIVANSSLQLLFKQSPATIDAVQKTFNLTDEERYLLLESAVGDALFFAGLKHVAIQVVASYTEDQIITSDPSQLLAIKRARENLTQKQ</sequence>
<dbReference type="STRING" id="1802362.A2806_01150"/>
<dbReference type="InterPro" id="IPR051162">
    <property type="entry name" value="T4SS_component"/>
</dbReference>
<dbReference type="Proteomes" id="UP000177629">
    <property type="component" value="Unassembled WGS sequence"/>
</dbReference>
<evidence type="ECO:0000259" key="2">
    <source>
        <dbReference type="Pfam" id="PF19044"/>
    </source>
</evidence>
<dbReference type="InterPro" id="IPR043964">
    <property type="entry name" value="P-loop_TraG"/>
</dbReference>
<protein>
    <submittedName>
        <fullName evidence="3">Conjugal transfer protein TraC</fullName>
    </submittedName>
</protein>
<proteinExistence type="predicted"/>
<dbReference type="AlphaFoldDB" id="A0A1G2PK36"/>
<keyword evidence="1" id="KW-0175">Coiled coil</keyword>
<feature type="coiled-coil region" evidence="1">
    <location>
        <begin position="86"/>
        <end position="134"/>
    </location>
</feature>
<dbReference type="Pfam" id="PF19044">
    <property type="entry name" value="P-loop_TraG"/>
    <property type="match status" value="1"/>
</dbReference>
<name>A0A1G2PK36_9BACT</name>